<gene>
    <name evidence="6" type="ORF">ZIOFF_058282</name>
</gene>
<proteinExistence type="inferred from homology"/>
<dbReference type="GO" id="GO:0006886">
    <property type="term" value="P:intracellular protein transport"/>
    <property type="evidence" value="ECO:0007669"/>
    <property type="project" value="TreeGrafter"/>
</dbReference>
<dbReference type="FunFam" id="3.30.450.60:FF:000017">
    <property type="entry name" value="SNARE-like superfamily protein"/>
    <property type="match status" value="1"/>
</dbReference>
<comment type="caution">
    <text evidence="6">The sequence shown here is derived from an EMBL/GenBank/DDBJ whole genome shotgun (WGS) entry which is preliminary data.</text>
</comment>
<dbReference type="InterPro" id="IPR011012">
    <property type="entry name" value="Longin-like_dom_sf"/>
</dbReference>
<evidence type="ECO:0000256" key="5">
    <source>
        <dbReference type="RuleBase" id="RU366053"/>
    </source>
</evidence>
<protein>
    <recommendedName>
        <fullName evidence="5">Coatomer subunit zeta</fullName>
    </recommendedName>
</protein>
<keyword evidence="5" id="KW-0963">Cytoplasm</keyword>
<sequence>MILAVLFTNTEGNILVERYAALSPICPTSSVNHFSSASTVRILFEFEQISQIFRPSMLSDFQVCGSLSHFHGVPSEERLHWRSFLVKLGAENLKGTKNEELLVASHKSVFVVYTMLGDVCIYVIGKDEYDELALAEVIFVITSSVKDVCGKPPSERLFLDHYGKICLCLDEIIWKGMLENTDKDRIRRLIRLKAPADI</sequence>
<dbReference type="Gene3D" id="3.30.450.60">
    <property type="match status" value="1"/>
</dbReference>
<comment type="subunit">
    <text evidence="3 5">Oligomeric complex that consists of at least the alpha, beta, beta', gamma, delta, epsilon and zeta subunits.</text>
</comment>
<comment type="subcellular location">
    <subcellularLocation>
        <location evidence="5">Cytoplasm</location>
    </subcellularLocation>
    <subcellularLocation>
        <location evidence="1 5">Golgi apparatus membrane</location>
        <topology evidence="1 5">Peripheral membrane protein</topology>
        <orientation evidence="5">Cytoplasmic side</orientation>
    </subcellularLocation>
    <subcellularLocation>
        <location evidence="5">Cytoplasmic vesicle</location>
        <location evidence="5">COPI-coated vesicle membrane</location>
        <topology evidence="5">Peripheral membrane protein</topology>
        <orientation evidence="5">Cytoplasmic side</orientation>
    </subcellularLocation>
</comment>
<keyword evidence="5" id="KW-0931">ER-Golgi transport</keyword>
<dbReference type="AlphaFoldDB" id="A0A8J5F7V8"/>
<dbReference type="PANTHER" id="PTHR11043">
    <property type="entry name" value="ZETA-COAT PROTEIN"/>
    <property type="match status" value="1"/>
</dbReference>
<dbReference type="GO" id="GO:0006891">
    <property type="term" value="P:intra-Golgi vesicle-mediated transport"/>
    <property type="evidence" value="ECO:0007669"/>
    <property type="project" value="TreeGrafter"/>
</dbReference>
<keyword evidence="5" id="KW-0333">Golgi apparatus</keyword>
<comment type="similarity">
    <text evidence="2 5">Belongs to the adaptor complexes small subunit family.</text>
</comment>
<evidence type="ECO:0000256" key="2">
    <source>
        <dbReference type="ARBA" id="ARBA00006972"/>
    </source>
</evidence>
<keyword evidence="5" id="KW-0653">Protein transport</keyword>
<evidence type="ECO:0000256" key="1">
    <source>
        <dbReference type="ARBA" id="ARBA00004395"/>
    </source>
</evidence>
<evidence type="ECO:0000256" key="4">
    <source>
        <dbReference type="ARBA" id="ARBA00023136"/>
    </source>
</evidence>
<name>A0A8J5F7V8_ZINOF</name>
<reference evidence="6 7" key="1">
    <citation type="submission" date="2020-08" db="EMBL/GenBank/DDBJ databases">
        <title>Plant Genome Project.</title>
        <authorList>
            <person name="Zhang R.-G."/>
        </authorList>
    </citation>
    <scope>NUCLEOTIDE SEQUENCE [LARGE SCALE GENOMIC DNA]</scope>
    <source>
        <tissue evidence="6">Rhizome</tissue>
    </source>
</reference>
<evidence type="ECO:0000313" key="6">
    <source>
        <dbReference type="EMBL" id="KAG6481664.1"/>
    </source>
</evidence>
<keyword evidence="7" id="KW-1185">Reference proteome</keyword>
<dbReference type="PANTHER" id="PTHR11043:SF1">
    <property type="entry name" value="TSET COMPLEX MEMBER TSTD"/>
    <property type="match status" value="1"/>
</dbReference>
<accession>A0A8J5F7V8</accession>
<dbReference type="GO" id="GO:0000139">
    <property type="term" value="C:Golgi membrane"/>
    <property type="evidence" value="ECO:0007669"/>
    <property type="project" value="UniProtKB-SubCell"/>
</dbReference>
<keyword evidence="5" id="KW-0968">Cytoplasmic vesicle</keyword>
<dbReference type="GO" id="GO:0030126">
    <property type="term" value="C:COPI vesicle coat"/>
    <property type="evidence" value="ECO:0007669"/>
    <property type="project" value="UniProtKB-UniRule"/>
</dbReference>
<keyword evidence="5" id="KW-0813">Transport</keyword>
<comment type="function">
    <text evidence="5">The zeta subunit may be involved in regulating the coat assembly and, hence, the rate of biosynthetic protein transport due to its association-dissociation properties with the coatomer complex.</text>
</comment>
<dbReference type="SUPFAM" id="SSF64356">
    <property type="entry name" value="SNARE-like"/>
    <property type="match status" value="1"/>
</dbReference>
<evidence type="ECO:0000256" key="3">
    <source>
        <dbReference type="ARBA" id="ARBA00011775"/>
    </source>
</evidence>
<dbReference type="EMBL" id="JACMSC010000016">
    <property type="protein sequence ID" value="KAG6481664.1"/>
    <property type="molecule type" value="Genomic_DNA"/>
</dbReference>
<evidence type="ECO:0000313" key="7">
    <source>
        <dbReference type="Proteomes" id="UP000734854"/>
    </source>
</evidence>
<dbReference type="Proteomes" id="UP000734854">
    <property type="component" value="Unassembled WGS sequence"/>
</dbReference>
<dbReference type="InterPro" id="IPR039652">
    <property type="entry name" value="Coatomer_zeta"/>
</dbReference>
<keyword evidence="4 5" id="KW-0472">Membrane</keyword>
<organism evidence="6 7">
    <name type="scientific">Zingiber officinale</name>
    <name type="common">Ginger</name>
    <name type="synonym">Amomum zingiber</name>
    <dbReference type="NCBI Taxonomy" id="94328"/>
    <lineage>
        <taxon>Eukaryota</taxon>
        <taxon>Viridiplantae</taxon>
        <taxon>Streptophyta</taxon>
        <taxon>Embryophyta</taxon>
        <taxon>Tracheophyta</taxon>
        <taxon>Spermatophyta</taxon>
        <taxon>Magnoliopsida</taxon>
        <taxon>Liliopsida</taxon>
        <taxon>Zingiberales</taxon>
        <taxon>Zingiberaceae</taxon>
        <taxon>Zingiber</taxon>
    </lineage>
</organism>
<dbReference type="GO" id="GO:0006890">
    <property type="term" value="P:retrograde vesicle-mediated transport, Golgi to endoplasmic reticulum"/>
    <property type="evidence" value="ECO:0007669"/>
    <property type="project" value="UniProtKB-UniRule"/>
</dbReference>